<dbReference type="AlphaFoldDB" id="A0A8J6UG03"/>
<accession>A0A8J6UG03</accession>
<dbReference type="EMBL" id="JACXAF010000009">
    <property type="protein sequence ID" value="MBD1389416.1"/>
    <property type="molecule type" value="Genomic_DNA"/>
</dbReference>
<evidence type="ECO:0000313" key="1">
    <source>
        <dbReference type="EMBL" id="MBD1389416.1"/>
    </source>
</evidence>
<protein>
    <submittedName>
        <fullName evidence="1">Uncharacterized protein</fullName>
    </submittedName>
</protein>
<proteinExistence type="predicted"/>
<gene>
    <name evidence="1" type="ORF">IC617_08255</name>
</gene>
<name>A0A8J6UG03_9GAMM</name>
<dbReference type="Proteomes" id="UP000638014">
    <property type="component" value="Unassembled WGS sequence"/>
</dbReference>
<comment type="caution">
    <text evidence="1">The sequence shown here is derived from an EMBL/GenBank/DDBJ whole genome shotgun (WGS) entry which is preliminary data.</text>
</comment>
<sequence>MPSVAYRHNYRRIVIDNTGAALSSGVSGNSLPVVLPDGSKQFICCGGFKQSSLIKHGEPCALVVEIEAWTSDDDGMTGWQSIPANTGLKAILIGDRVYIALNAGSPIMKEA</sequence>
<reference evidence="1" key="1">
    <citation type="submission" date="2020-09" db="EMBL/GenBank/DDBJ databases">
        <title>A novel bacterium of genus Neiella, isolated from South China Sea.</title>
        <authorList>
            <person name="Huang H."/>
            <person name="Mo K."/>
            <person name="Hu Y."/>
        </authorList>
    </citation>
    <scope>NUCLEOTIDE SEQUENCE</scope>
    <source>
        <strain evidence="1">HB171785</strain>
    </source>
</reference>
<dbReference type="RefSeq" id="WP_191144524.1">
    <property type="nucleotide sequence ID" value="NZ_JACXAF010000009.1"/>
</dbReference>
<organism evidence="1 2">
    <name type="scientific">Neiella litorisoli</name>
    <dbReference type="NCBI Taxonomy" id="2771431"/>
    <lineage>
        <taxon>Bacteria</taxon>
        <taxon>Pseudomonadati</taxon>
        <taxon>Pseudomonadota</taxon>
        <taxon>Gammaproteobacteria</taxon>
        <taxon>Alteromonadales</taxon>
        <taxon>Echinimonadaceae</taxon>
        <taxon>Neiella</taxon>
    </lineage>
</organism>
<keyword evidence="2" id="KW-1185">Reference proteome</keyword>
<evidence type="ECO:0000313" key="2">
    <source>
        <dbReference type="Proteomes" id="UP000638014"/>
    </source>
</evidence>